<dbReference type="Gene3D" id="3.40.50.300">
    <property type="entry name" value="P-loop containing nucleotide triphosphate hydrolases"/>
    <property type="match status" value="1"/>
</dbReference>
<comment type="caution">
    <text evidence="2">The sequence shown here is derived from an EMBL/GenBank/DDBJ whole genome shotgun (WGS) entry which is preliminary data.</text>
</comment>
<dbReference type="AlphaFoldDB" id="A0A5J4WX82"/>
<name>A0A5J4WX82_9EUKA</name>
<dbReference type="GO" id="GO:0005737">
    <property type="term" value="C:cytoplasm"/>
    <property type="evidence" value="ECO:0007669"/>
    <property type="project" value="TreeGrafter"/>
</dbReference>
<evidence type="ECO:0000313" key="2">
    <source>
        <dbReference type="EMBL" id="KAA6399677.1"/>
    </source>
</evidence>
<reference evidence="2 3" key="1">
    <citation type="submission" date="2019-03" db="EMBL/GenBank/DDBJ databases">
        <title>Single cell metagenomics reveals metabolic interactions within the superorganism composed of flagellate Streblomastix strix and complex community of Bacteroidetes bacteria on its surface.</title>
        <authorList>
            <person name="Treitli S.C."/>
            <person name="Kolisko M."/>
            <person name="Husnik F."/>
            <person name="Keeling P."/>
            <person name="Hampl V."/>
        </authorList>
    </citation>
    <scope>NUCLEOTIDE SEQUENCE [LARGE SCALE GENOMIC DNA]</scope>
    <source>
        <strain evidence="2">ST1C</strain>
    </source>
</reference>
<dbReference type="Proteomes" id="UP000324800">
    <property type="component" value="Unassembled WGS sequence"/>
</dbReference>
<dbReference type="GO" id="GO:0005524">
    <property type="term" value="F:ATP binding"/>
    <property type="evidence" value="ECO:0007669"/>
    <property type="project" value="InterPro"/>
</dbReference>
<dbReference type="SMART" id="SM00487">
    <property type="entry name" value="DEXDc"/>
    <property type="match status" value="1"/>
</dbReference>
<protein>
    <submittedName>
        <fullName evidence="2">Putative endoribonuclease Dicer</fullName>
    </submittedName>
</protein>
<dbReference type="InterPro" id="IPR051363">
    <property type="entry name" value="RLR_Helicase"/>
</dbReference>
<dbReference type="EMBL" id="SNRW01000704">
    <property type="protein sequence ID" value="KAA6399677.1"/>
    <property type="molecule type" value="Genomic_DNA"/>
</dbReference>
<dbReference type="GO" id="GO:0016787">
    <property type="term" value="F:hydrolase activity"/>
    <property type="evidence" value="ECO:0007669"/>
    <property type="project" value="InterPro"/>
</dbReference>
<dbReference type="SUPFAM" id="SSF52540">
    <property type="entry name" value="P-loop containing nucleoside triphosphate hydrolases"/>
    <property type="match status" value="1"/>
</dbReference>
<dbReference type="InterPro" id="IPR006935">
    <property type="entry name" value="Helicase/UvrB_N"/>
</dbReference>
<dbReference type="GO" id="GO:0003677">
    <property type="term" value="F:DNA binding"/>
    <property type="evidence" value="ECO:0007669"/>
    <property type="project" value="InterPro"/>
</dbReference>
<sequence length="221" mass="25402">MIPIKEATEFEKTKQRNVSLRSYQTEMVEIATKNNSICFLQTGSGKTLVAVYVIKHIIENSDQKIRKKVVFLAPQVLIALQQFEVISATLPYKSGVYYGDDSINEWDAQHWKTEIEERDILIFVSEVFLHVVSHIYLTLDSISLIVFDECHHCQKDDIYARIMKTFYHGGVQTQIFSNKPRILGLTASPCMQAGKQKNQIKFIEDLFDSQLITPTKNVKLL</sequence>
<dbReference type="Pfam" id="PF04851">
    <property type="entry name" value="ResIII"/>
    <property type="match status" value="1"/>
</dbReference>
<evidence type="ECO:0000313" key="3">
    <source>
        <dbReference type="Proteomes" id="UP000324800"/>
    </source>
</evidence>
<gene>
    <name evidence="2" type="ORF">EZS28_004796</name>
</gene>
<feature type="domain" description="Helicase ATP-binding" evidence="1">
    <location>
        <begin position="27"/>
        <end position="207"/>
    </location>
</feature>
<dbReference type="PANTHER" id="PTHR14074:SF16">
    <property type="entry name" value="ANTIVIRAL INNATE IMMUNE RESPONSE RECEPTOR RIG-I"/>
    <property type="match status" value="1"/>
</dbReference>
<proteinExistence type="predicted"/>
<evidence type="ECO:0000259" key="1">
    <source>
        <dbReference type="PROSITE" id="PS51192"/>
    </source>
</evidence>
<dbReference type="InterPro" id="IPR014001">
    <property type="entry name" value="Helicase_ATP-bd"/>
</dbReference>
<dbReference type="PROSITE" id="PS51192">
    <property type="entry name" value="HELICASE_ATP_BIND_1"/>
    <property type="match status" value="1"/>
</dbReference>
<dbReference type="OrthoDB" id="416741at2759"/>
<accession>A0A5J4WX82</accession>
<organism evidence="2 3">
    <name type="scientific">Streblomastix strix</name>
    <dbReference type="NCBI Taxonomy" id="222440"/>
    <lineage>
        <taxon>Eukaryota</taxon>
        <taxon>Metamonada</taxon>
        <taxon>Preaxostyla</taxon>
        <taxon>Oxymonadida</taxon>
        <taxon>Streblomastigidae</taxon>
        <taxon>Streblomastix</taxon>
    </lineage>
</organism>
<dbReference type="InterPro" id="IPR027417">
    <property type="entry name" value="P-loop_NTPase"/>
</dbReference>
<dbReference type="PANTHER" id="PTHR14074">
    <property type="entry name" value="HELICASE WITH DEATH DOMAIN-RELATED"/>
    <property type="match status" value="1"/>
</dbReference>